<dbReference type="Pfam" id="PF02465">
    <property type="entry name" value="FliD_N"/>
    <property type="match status" value="1"/>
</dbReference>
<dbReference type="AlphaFoldDB" id="A0AA96G8I1"/>
<proteinExistence type="inferred from homology"/>
<dbReference type="Pfam" id="PF07195">
    <property type="entry name" value="FliD_C"/>
    <property type="match status" value="1"/>
</dbReference>
<feature type="domain" description="Flagellar hook-associated protein 2 C-terminal" evidence="7">
    <location>
        <begin position="239"/>
        <end position="456"/>
    </location>
</feature>
<comment type="similarity">
    <text evidence="1 5">Belongs to the FliD family.</text>
</comment>
<organism evidence="8 9">
    <name type="scientific">Candidatus Nitrospira allomarina</name>
    <dbReference type="NCBI Taxonomy" id="3020900"/>
    <lineage>
        <taxon>Bacteria</taxon>
        <taxon>Pseudomonadati</taxon>
        <taxon>Nitrospirota</taxon>
        <taxon>Nitrospiria</taxon>
        <taxon>Nitrospirales</taxon>
        <taxon>Nitrospiraceae</taxon>
        <taxon>Nitrospira</taxon>
    </lineage>
</organism>
<comment type="subunit">
    <text evidence="2 5">Homopentamer.</text>
</comment>
<name>A0AA96G8I1_9BACT</name>
<keyword evidence="3 5" id="KW-0175">Coiled coil</keyword>
<evidence type="ECO:0000256" key="3">
    <source>
        <dbReference type="ARBA" id="ARBA00023054"/>
    </source>
</evidence>
<comment type="function">
    <text evidence="5">Required for morphogenesis and for the elongation of the flagellar filament by facilitating polymerization of the flagellin monomers at the tip of growing filament. Forms a capping structure, which prevents flagellin subunits (transported through the central channel of the flagellum) from leaking out without polymerization at the distal end.</text>
</comment>
<dbReference type="GO" id="GO:0005576">
    <property type="term" value="C:extracellular region"/>
    <property type="evidence" value="ECO:0007669"/>
    <property type="project" value="UniProtKB-SubCell"/>
</dbReference>
<feature type="coiled-coil region" evidence="5">
    <location>
        <begin position="420"/>
        <end position="465"/>
    </location>
</feature>
<evidence type="ECO:0000256" key="2">
    <source>
        <dbReference type="ARBA" id="ARBA00011255"/>
    </source>
</evidence>
<keyword evidence="5" id="KW-0964">Secreted</keyword>
<dbReference type="InterPro" id="IPR010809">
    <property type="entry name" value="FliD_C"/>
</dbReference>
<dbReference type="KEGG" id="nall:PP769_12735"/>
<keyword evidence="8" id="KW-0969">Cilium</keyword>
<dbReference type="PANTHER" id="PTHR30288">
    <property type="entry name" value="FLAGELLAR CAP/ASSEMBLY PROTEIN FLID"/>
    <property type="match status" value="1"/>
</dbReference>
<evidence type="ECO:0000313" key="9">
    <source>
        <dbReference type="Proteomes" id="UP001302719"/>
    </source>
</evidence>
<evidence type="ECO:0000256" key="5">
    <source>
        <dbReference type="RuleBase" id="RU362066"/>
    </source>
</evidence>
<reference evidence="8 9" key="1">
    <citation type="submission" date="2023-01" db="EMBL/GenBank/DDBJ databases">
        <title>Cultivation and genomic characterization of new, ubiquitous marine nitrite-oxidizing bacteria from the Nitrospirales.</title>
        <authorList>
            <person name="Mueller A.J."/>
            <person name="Daebeler A."/>
            <person name="Herbold C.W."/>
            <person name="Kirkegaard R.H."/>
            <person name="Daims H."/>
        </authorList>
    </citation>
    <scope>NUCLEOTIDE SEQUENCE [LARGE SCALE GENOMIC DNA]</scope>
    <source>
        <strain evidence="8 9">VA</strain>
    </source>
</reference>
<feature type="domain" description="Flagellar hook-associated protein 2 N-terminal" evidence="6">
    <location>
        <begin position="11"/>
        <end position="109"/>
    </location>
</feature>
<gene>
    <name evidence="8" type="primary">fliD</name>
    <name evidence="8" type="ORF">PP769_12735</name>
</gene>
<sequence length="471" mass="49559">MAISFGGLGNGVDFGPIVDALVQAKRLPIDGLTTRKLDAQKKQTELGLLGAKLVSFQGLASSLRTRVSFNKNQVNVASASAQTPLSASVSSAAAPGTYQVTVNQLASAHQIISKASTAVSSTDTDIVSGASGTFQFQVGSGAVQTINLNADSTLEDLRAAINDLGAGVSGSILNTGSEGTPQFRLVLSANETGVDHTITIVADDTTLNTVATGVDTFQSAQDSEVVLGTTDVGAGTTAITINRSTNTLSDVIDGLTLNLQAIDTTNPVSISVTQDNAAVKEAISEFVAGYNDIVSFVNERTFYNTETKERGIFVGESLARNILDRVRESVFSQISGLTTYTGVSRIGFETQATDGTIKLNEATLDSALSTNFSAVRDLFVKNVTTGTNGIAEVVVNAIDGLDDIATGSLTIRQKALTKQVNDFTNQISFKEEALARFEEQQRLKFANLDGLLARLQGQLNQLQNAFPSINR</sequence>
<dbReference type="PANTHER" id="PTHR30288:SF0">
    <property type="entry name" value="FLAGELLAR HOOK-ASSOCIATED PROTEIN 2"/>
    <property type="match status" value="1"/>
</dbReference>
<keyword evidence="4 5" id="KW-0975">Bacterial flagellum</keyword>
<dbReference type="Proteomes" id="UP001302719">
    <property type="component" value="Chromosome"/>
</dbReference>
<dbReference type="GO" id="GO:0007155">
    <property type="term" value="P:cell adhesion"/>
    <property type="evidence" value="ECO:0007669"/>
    <property type="project" value="InterPro"/>
</dbReference>
<evidence type="ECO:0000259" key="6">
    <source>
        <dbReference type="Pfam" id="PF02465"/>
    </source>
</evidence>
<dbReference type="GO" id="GO:0009424">
    <property type="term" value="C:bacterial-type flagellum hook"/>
    <property type="evidence" value="ECO:0007669"/>
    <property type="project" value="UniProtKB-UniRule"/>
</dbReference>
<dbReference type="RefSeq" id="WP_312640664.1">
    <property type="nucleotide sequence ID" value="NZ_CP116967.1"/>
</dbReference>
<evidence type="ECO:0000259" key="7">
    <source>
        <dbReference type="Pfam" id="PF07195"/>
    </source>
</evidence>
<evidence type="ECO:0000256" key="1">
    <source>
        <dbReference type="ARBA" id="ARBA00009764"/>
    </source>
</evidence>
<accession>A0AA96G8I1</accession>
<comment type="subcellular location">
    <subcellularLocation>
        <location evidence="5">Secreted</location>
    </subcellularLocation>
    <subcellularLocation>
        <location evidence="5">Bacterial flagellum</location>
    </subcellularLocation>
</comment>
<dbReference type="EMBL" id="CP116967">
    <property type="protein sequence ID" value="WNM56841.1"/>
    <property type="molecule type" value="Genomic_DNA"/>
</dbReference>
<protein>
    <recommendedName>
        <fullName evidence="5">Flagellar hook-associated protein 2</fullName>
        <shortName evidence="5">HAP2</shortName>
    </recommendedName>
    <alternativeName>
        <fullName evidence="5">Flagellar cap protein</fullName>
    </alternativeName>
</protein>
<keyword evidence="8" id="KW-0282">Flagellum</keyword>
<dbReference type="InterPro" id="IPR003481">
    <property type="entry name" value="FliD_N"/>
</dbReference>
<dbReference type="InterPro" id="IPR040026">
    <property type="entry name" value="FliD"/>
</dbReference>
<keyword evidence="8" id="KW-0966">Cell projection</keyword>
<dbReference type="GO" id="GO:0009421">
    <property type="term" value="C:bacterial-type flagellum filament cap"/>
    <property type="evidence" value="ECO:0007669"/>
    <property type="project" value="InterPro"/>
</dbReference>
<evidence type="ECO:0000256" key="4">
    <source>
        <dbReference type="ARBA" id="ARBA00023143"/>
    </source>
</evidence>
<keyword evidence="9" id="KW-1185">Reference proteome</keyword>
<dbReference type="GO" id="GO:0071973">
    <property type="term" value="P:bacterial-type flagellum-dependent cell motility"/>
    <property type="evidence" value="ECO:0007669"/>
    <property type="project" value="TreeGrafter"/>
</dbReference>
<evidence type="ECO:0000313" key="8">
    <source>
        <dbReference type="EMBL" id="WNM56841.1"/>
    </source>
</evidence>